<dbReference type="OrthoDB" id="9814202at2"/>
<evidence type="ECO:0000256" key="2">
    <source>
        <dbReference type="ARBA" id="ARBA00022692"/>
    </source>
</evidence>
<accession>A0A511V2K9</accession>
<gene>
    <name evidence="6" type="ORF">ADA01nite_05840</name>
</gene>
<comment type="caution">
    <text evidence="6">The sequence shown here is derived from an EMBL/GenBank/DDBJ whole genome shotgun (WGS) entry which is preliminary data.</text>
</comment>
<dbReference type="Proteomes" id="UP000321157">
    <property type="component" value="Unassembled WGS sequence"/>
</dbReference>
<reference evidence="6 7" key="1">
    <citation type="submission" date="2019-07" db="EMBL/GenBank/DDBJ databases">
        <title>Whole genome shotgun sequence of Aneurinibacillus danicus NBRC 102444.</title>
        <authorList>
            <person name="Hosoyama A."/>
            <person name="Uohara A."/>
            <person name="Ohji S."/>
            <person name="Ichikawa N."/>
        </authorList>
    </citation>
    <scope>NUCLEOTIDE SEQUENCE [LARGE SCALE GENOMIC DNA]</scope>
    <source>
        <strain evidence="6 7">NBRC 102444</strain>
    </source>
</reference>
<keyword evidence="7" id="KW-1185">Reference proteome</keyword>
<proteinExistence type="predicted"/>
<evidence type="ECO:0008006" key="8">
    <source>
        <dbReference type="Google" id="ProtNLM"/>
    </source>
</evidence>
<evidence type="ECO:0000313" key="6">
    <source>
        <dbReference type="EMBL" id="GEN33124.1"/>
    </source>
</evidence>
<name>A0A511V2K9_9BACL</name>
<dbReference type="EMBL" id="BJXX01000023">
    <property type="protein sequence ID" value="GEN33124.1"/>
    <property type="molecule type" value="Genomic_DNA"/>
</dbReference>
<dbReference type="RefSeq" id="WP_146808423.1">
    <property type="nucleotide sequence ID" value="NZ_BJXX01000023.1"/>
</dbReference>
<evidence type="ECO:0000256" key="5">
    <source>
        <dbReference type="SAM" id="Phobius"/>
    </source>
</evidence>
<dbReference type="GO" id="GO:0016020">
    <property type="term" value="C:membrane"/>
    <property type="evidence" value="ECO:0007669"/>
    <property type="project" value="UniProtKB-SubCell"/>
</dbReference>
<comment type="subcellular location">
    <subcellularLocation>
        <location evidence="1">Membrane</location>
        <topology evidence="1">Multi-pass membrane protein</topology>
    </subcellularLocation>
</comment>
<evidence type="ECO:0000256" key="1">
    <source>
        <dbReference type="ARBA" id="ARBA00004141"/>
    </source>
</evidence>
<feature type="transmembrane region" description="Helical" evidence="5">
    <location>
        <begin position="6"/>
        <end position="25"/>
    </location>
</feature>
<evidence type="ECO:0000313" key="7">
    <source>
        <dbReference type="Proteomes" id="UP000321157"/>
    </source>
</evidence>
<evidence type="ECO:0000256" key="3">
    <source>
        <dbReference type="ARBA" id="ARBA00022989"/>
    </source>
</evidence>
<evidence type="ECO:0000256" key="4">
    <source>
        <dbReference type="ARBA" id="ARBA00023136"/>
    </source>
</evidence>
<protein>
    <recommendedName>
        <fullName evidence="8">Ammonium transporter AmtB-like domain-containing protein</fullName>
    </recommendedName>
</protein>
<sequence length="76" mass="8254">MKTEPLPGWAAAYVAILSFIILYVLKVMTGLKGTPGEEITGLDLSEHGAYGYPEHLESAENPAFAVEKTDMKVVSR</sequence>
<keyword evidence="2 5" id="KW-0812">Transmembrane</keyword>
<dbReference type="InterPro" id="IPR029020">
    <property type="entry name" value="Ammonium/urea_transptr"/>
</dbReference>
<dbReference type="AlphaFoldDB" id="A0A511V2K9"/>
<keyword evidence="4 5" id="KW-0472">Membrane</keyword>
<keyword evidence="3 5" id="KW-1133">Transmembrane helix</keyword>
<organism evidence="6 7">
    <name type="scientific">Aneurinibacillus danicus</name>
    <dbReference type="NCBI Taxonomy" id="267746"/>
    <lineage>
        <taxon>Bacteria</taxon>
        <taxon>Bacillati</taxon>
        <taxon>Bacillota</taxon>
        <taxon>Bacilli</taxon>
        <taxon>Bacillales</taxon>
        <taxon>Paenibacillaceae</taxon>
        <taxon>Aneurinibacillus group</taxon>
        <taxon>Aneurinibacillus</taxon>
    </lineage>
</organism>
<dbReference type="Gene3D" id="1.10.3430.10">
    <property type="entry name" value="Ammonium transporter AmtB like domains"/>
    <property type="match status" value="1"/>
</dbReference>